<dbReference type="GO" id="GO:0004252">
    <property type="term" value="F:serine-type endopeptidase activity"/>
    <property type="evidence" value="ECO:0007669"/>
    <property type="project" value="InterPro"/>
</dbReference>
<feature type="domain" description="Peptidase S1" evidence="10">
    <location>
        <begin position="26"/>
        <end position="253"/>
    </location>
</feature>
<protein>
    <recommendedName>
        <fullName evidence="10">Peptidase S1 domain-containing protein</fullName>
    </recommendedName>
</protein>
<dbReference type="Pfam" id="PF00089">
    <property type="entry name" value="Trypsin"/>
    <property type="match status" value="1"/>
</dbReference>
<feature type="chain" id="PRO_5004588430" description="Peptidase S1 domain-containing protein" evidence="9">
    <location>
        <begin position="17"/>
        <end position="253"/>
    </location>
</feature>
<dbReference type="InterPro" id="IPR033116">
    <property type="entry name" value="TRYPSIN_SER"/>
</dbReference>
<evidence type="ECO:0000256" key="2">
    <source>
        <dbReference type="ARBA" id="ARBA00007664"/>
    </source>
</evidence>
<evidence type="ECO:0000256" key="5">
    <source>
        <dbReference type="ARBA" id="ARBA00022801"/>
    </source>
</evidence>
<dbReference type="FunFam" id="2.40.10.10:FF:000073">
    <property type="entry name" value="Trypsin alpha"/>
    <property type="match status" value="1"/>
</dbReference>
<dbReference type="PROSITE" id="PS00135">
    <property type="entry name" value="TRYPSIN_SER"/>
    <property type="match status" value="1"/>
</dbReference>
<dbReference type="SUPFAM" id="SSF50494">
    <property type="entry name" value="Trypsin-like serine proteases"/>
    <property type="match status" value="1"/>
</dbReference>
<comment type="similarity">
    <text evidence="2">Belongs to the peptidase S1 family.</text>
</comment>
<dbReference type="EnsemblMetazoa" id="MESCA005712-RA">
    <property type="protein sequence ID" value="MESCA005712-PA"/>
    <property type="gene ID" value="MESCA005712"/>
</dbReference>
<dbReference type="SMART" id="SM00020">
    <property type="entry name" value="Tryp_SPc"/>
    <property type="match status" value="1"/>
</dbReference>
<keyword evidence="3" id="KW-0964">Secreted</keyword>
<dbReference type="InterPro" id="IPR001254">
    <property type="entry name" value="Trypsin_dom"/>
</dbReference>
<dbReference type="PANTHER" id="PTHR24276">
    <property type="entry name" value="POLYSERASE-RELATED"/>
    <property type="match status" value="1"/>
</dbReference>
<organism evidence="11 12">
    <name type="scientific">Megaselia scalaris</name>
    <name type="common">Humpbacked fly</name>
    <name type="synonym">Phora scalaris</name>
    <dbReference type="NCBI Taxonomy" id="36166"/>
    <lineage>
        <taxon>Eukaryota</taxon>
        <taxon>Metazoa</taxon>
        <taxon>Ecdysozoa</taxon>
        <taxon>Arthropoda</taxon>
        <taxon>Hexapoda</taxon>
        <taxon>Insecta</taxon>
        <taxon>Pterygota</taxon>
        <taxon>Neoptera</taxon>
        <taxon>Endopterygota</taxon>
        <taxon>Diptera</taxon>
        <taxon>Brachycera</taxon>
        <taxon>Muscomorpha</taxon>
        <taxon>Platypezoidea</taxon>
        <taxon>Phoridae</taxon>
        <taxon>Megaseliini</taxon>
        <taxon>Megaselia</taxon>
    </lineage>
</organism>
<accession>T1GQ14</accession>
<dbReference type="InterPro" id="IPR043504">
    <property type="entry name" value="Peptidase_S1_PA_chymotrypsin"/>
</dbReference>
<keyword evidence="5 8" id="KW-0378">Hydrolase</keyword>
<evidence type="ECO:0000313" key="11">
    <source>
        <dbReference type="EnsemblMetazoa" id="MESCA005712-PA"/>
    </source>
</evidence>
<evidence type="ECO:0000259" key="10">
    <source>
        <dbReference type="PROSITE" id="PS50240"/>
    </source>
</evidence>
<evidence type="ECO:0000256" key="1">
    <source>
        <dbReference type="ARBA" id="ARBA00004613"/>
    </source>
</evidence>
<dbReference type="InterPro" id="IPR018114">
    <property type="entry name" value="TRYPSIN_HIS"/>
</dbReference>
<keyword evidence="7" id="KW-1015">Disulfide bond</keyword>
<keyword evidence="6 8" id="KW-0720">Serine protease</keyword>
<proteinExistence type="inferred from homology"/>
<dbReference type="OMA" id="RINETMM"/>
<dbReference type="EMBL" id="CAQQ02143884">
    <property type="status" value="NOT_ANNOTATED_CDS"/>
    <property type="molecule type" value="Genomic_DNA"/>
</dbReference>
<dbReference type="PROSITE" id="PS00134">
    <property type="entry name" value="TRYPSIN_HIS"/>
    <property type="match status" value="1"/>
</dbReference>
<evidence type="ECO:0000256" key="9">
    <source>
        <dbReference type="SAM" id="SignalP"/>
    </source>
</evidence>
<dbReference type="Proteomes" id="UP000015102">
    <property type="component" value="Unassembled WGS sequence"/>
</dbReference>
<dbReference type="Gene3D" id="2.40.10.10">
    <property type="entry name" value="Trypsin-like serine proteases"/>
    <property type="match status" value="2"/>
</dbReference>
<evidence type="ECO:0000256" key="4">
    <source>
        <dbReference type="ARBA" id="ARBA00022670"/>
    </source>
</evidence>
<evidence type="ECO:0000256" key="3">
    <source>
        <dbReference type="ARBA" id="ARBA00022525"/>
    </source>
</evidence>
<keyword evidence="12" id="KW-1185">Reference proteome</keyword>
<evidence type="ECO:0000313" key="12">
    <source>
        <dbReference type="Proteomes" id="UP000015102"/>
    </source>
</evidence>
<sequence>MFKLLVLTAVLALASAGTIQFPDGKIVGGVETTIEQHPYQVSIQMNGRHFCGGSLYKNNIVVTAAHCLQGFFKVQELTVRVGSTLHKEGGQVIDVVAYKNHPEYNSYNDNNDIAVMKLKNNAILSSSVRTIELATSTPKTGTTAVVTGWGKKKSNAIFSPKELREVIVKVVSHEECASTKYRYRDRINETMMCAVGDGKDACQGDSGGPLVSGNKWSVLSHGESDAVKMDTQESTLMLLGTTAGLLRLSTEFK</sequence>
<evidence type="ECO:0000256" key="7">
    <source>
        <dbReference type="ARBA" id="ARBA00023157"/>
    </source>
</evidence>
<dbReference type="HOGENOM" id="CLU_006842_7_1_1"/>
<dbReference type="AlphaFoldDB" id="T1GQ14"/>
<evidence type="ECO:0000256" key="8">
    <source>
        <dbReference type="RuleBase" id="RU363034"/>
    </source>
</evidence>
<dbReference type="InterPro" id="IPR009003">
    <property type="entry name" value="Peptidase_S1_PA"/>
</dbReference>
<dbReference type="InterPro" id="IPR050430">
    <property type="entry name" value="Peptidase_S1"/>
</dbReference>
<name>T1GQ14_MEGSC</name>
<feature type="signal peptide" evidence="9">
    <location>
        <begin position="1"/>
        <end position="16"/>
    </location>
</feature>
<keyword evidence="4 8" id="KW-0645">Protease</keyword>
<dbReference type="STRING" id="36166.T1GQ14"/>
<reference evidence="11" key="2">
    <citation type="submission" date="2015-06" db="UniProtKB">
        <authorList>
            <consortium name="EnsemblMetazoa"/>
        </authorList>
    </citation>
    <scope>IDENTIFICATION</scope>
</reference>
<dbReference type="GO" id="GO:0006508">
    <property type="term" value="P:proteolysis"/>
    <property type="evidence" value="ECO:0007669"/>
    <property type="project" value="UniProtKB-KW"/>
</dbReference>
<evidence type="ECO:0000256" key="6">
    <source>
        <dbReference type="ARBA" id="ARBA00022825"/>
    </source>
</evidence>
<keyword evidence="9" id="KW-0732">Signal</keyword>
<dbReference type="GO" id="GO:0005576">
    <property type="term" value="C:extracellular region"/>
    <property type="evidence" value="ECO:0007669"/>
    <property type="project" value="UniProtKB-SubCell"/>
</dbReference>
<dbReference type="InterPro" id="IPR001314">
    <property type="entry name" value="Peptidase_S1A"/>
</dbReference>
<dbReference type="PRINTS" id="PR00722">
    <property type="entry name" value="CHYMOTRYPSIN"/>
</dbReference>
<comment type="subcellular location">
    <subcellularLocation>
        <location evidence="1">Secreted</location>
    </subcellularLocation>
</comment>
<reference evidence="12" key="1">
    <citation type="submission" date="2013-02" db="EMBL/GenBank/DDBJ databases">
        <authorList>
            <person name="Hughes D."/>
        </authorList>
    </citation>
    <scope>NUCLEOTIDE SEQUENCE</scope>
    <source>
        <strain>Durham</strain>
        <strain evidence="12">NC isolate 2 -- Noor lab</strain>
    </source>
</reference>
<dbReference type="PROSITE" id="PS50240">
    <property type="entry name" value="TRYPSIN_DOM"/>
    <property type="match status" value="1"/>
</dbReference>
<dbReference type="PANTHER" id="PTHR24276:SF91">
    <property type="entry name" value="AT26814P-RELATED"/>
    <property type="match status" value="1"/>
</dbReference>
<dbReference type="CDD" id="cd00190">
    <property type="entry name" value="Tryp_SPc"/>
    <property type="match status" value="1"/>
</dbReference>